<dbReference type="Gene3D" id="1.10.510.10">
    <property type="entry name" value="Transferase(Phosphotransferase) domain 1"/>
    <property type="match status" value="1"/>
</dbReference>
<organism evidence="8 9">
    <name type="scientific">Labilithrix luteola</name>
    <dbReference type="NCBI Taxonomy" id="1391654"/>
    <lineage>
        <taxon>Bacteria</taxon>
        <taxon>Pseudomonadati</taxon>
        <taxon>Myxococcota</taxon>
        <taxon>Polyangia</taxon>
        <taxon>Polyangiales</taxon>
        <taxon>Labilitrichaceae</taxon>
        <taxon>Labilithrix</taxon>
    </lineage>
</organism>
<evidence type="ECO:0000256" key="1">
    <source>
        <dbReference type="ARBA" id="ARBA00022679"/>
    </source>
</evidence>
<dbReference type="GO" id="GO:0005524">
    <property type="term" value="F:ATP binding"/>
    <property type="evidence" value="ECO:0007669"/>
    <property type="project" value="UniProtKB-UniRule"/>
</dbReference>
<dbReference type="InterPro" id="IPR011009">
    <property type="entry name" value="Kinase-like_dom_sf"/>
</dbReference>
<dbReference type="Gene3D" id="3.40.220.10">
    <property type="entry name" value="Leucine Aminopeptidase, subunit E, domain 1"/>
    <property type="match status" value="1"/>
</dbReference>
<dbReference type="PROSITE" id="PS51154">
    <property type="entry name" value="MACRO"/>
    <property type="match status" value="1"/>
</dbReference>
<accession>A0A0K1Q0Z9</accession>
<dbReference type="InterPro" id="IPR043472">
    <property type="entry name" value="Macro_dom-like"/>
</dbReference>
<proteinExistence type="predicted"/>
<dbReference type="CDD" id="cd14014">
    <property type="entry name" value="STKc_PknB_like"/>
    <property type="match status" value="1"/>
</dbReference>
<dbReference type="PROSITE" id="PS50011">
    <property type="entry name" value="PROTEIN_KINASE_DOM"/>
    <property type="match status" value="1"/>
</dbReference>
<dbReference type="SUPFAM" id="SSF52949">
    <property type="entry name" value="Macro domain-like"/>
    <property type="match status" value="1"/>
</dbReference>
<dbReference type="PROSITE" id="PS00107">
    <property type="entry name" value="PROTEIN_KINASE_ATP"/>
    <property type="match status" value="1"/>
</dbReference>
<dbReference type="SUPFAM" id="SSF56112">
    <property type="entry name" value="Protein kinase-like (PK-like)"/>
    <property type="match status" value="1"/>
</dbReference>
<reference evidence="8 9" key="1">
    <citation type="submission" date="2015-08" db="EMBL/GenBank/DDBJ databases">
        <authorList>
            <person name="Babu N.S."/>
            <person name="Beckwith C.J."/>
            <person name="Beseler K.G."/>
            <person name="Brison A."/>
            <person name="Carone J.V."/>
            <person name="Caskin T.P."/>
            <person name="Diamond M."/>
            <person name="Durham M.E."/>
            <person name="Foxe J.M."/>
            <person name="Go M."/>
            <person name="Henderson B.A."/>
            <person name="Jones I.B."/>
            <person name="McGettigan J.A."/>
            <person name="Micheletti S.J."/>
            <person name="Nasrallah M.E."/>
            <person name="Ortiz D."/>
            <person name="Piller C.R."/>
            <person name="Privatt S.R."/>
            <person name="Schneider S.L."/>
            <person name="Sharp S."/>
            <person name="Smith T.C."/>
            <person name="Stanton J.D."/>
            <person name="Ullery H.E."/>
            <person name="Wilson R.J."/>
            <person name="Serrano M.G."/>
            <person name="Buck G."/>
            <person name="Lee V."/>
            <person name="Wang Y."/>
            <person name="Carvalho R."/>
            <person name="Voegtly L."/>
            <person name="Shi R."/>
            <person name="Duckworth R."/>
            <person name="Johnson A."/>
            <person name="Loviza R."/>
            <person name="Walstead R."/>
            <person name="Shah Z."/>
            <person name="Kiflezghi M."/>
            <person name="Wade K."/>
            <person name="Ball S.L."/>
            <person name="Bradley K.W."/>
            <person name="Asai D.J."/>
            <person name="Bowman C.A."/>
            <person name="Russell D.A."/>
            <person name="Pope W.H."/>
            <person name="Jacobs-Sera D."/>
            <person name="Hendrix R.W."/>
            <person name="Hatfull G.F."/>
        </authorList>
    </citation>
    <scope>NUCLEOTIDE SEQUENCE [LARGE SCALE GENOMIC DNA]</scope>
    <source>
        <strain evidence="8 9">DSM 27648</strain>
    </source>
</reference>
<dbReference type="InterPro" id="IPR017441">
    <property type="entry name" value="Protein_kinase_ATP_BS"/>
</dbReference>
<dbReference type="KEGG" id="llu:AKJ09_06127"/>
<feature type="domain" description="Macro" evidence="7">
    <location>
        <begin position="287"/>
        <end position="461"/>
    </location>
</feature>
<keyword evidence="3 8" id="KW-0418">Kinase</keyword>
<dbReference type="STRING" id="1391654.AKJ09_06127"/>
<keyword evidence="4 5" id="KW-0067">ATP-binding</keyword>
<protein>
    <submittedName>
        <fullName evidence="8">Serine/threonine kinase</fullName>
    </submittedName>
</protein>
<evidence type="ECO:0000256" key="2">
    <source>
        <dbReference type="ARBA" id="ARBA00022741"/>
    </source>
</evidence>
<dbReference type="Pfam" id="PF01661">
    <property type="entry name" value="Macro"/>
    <property type="match status" value="1"/>
</dbReference>
<feature type="domain" description="Protein kinase" evidence="6">
    <location>
        <begin position="15"/>
        <end position="272"/>
    </location>
</feature>
<evidence type="ECO:0000313" key="9">
    <source>
        <dbReference type="Proteomes" id="UP000064967"/>
    </source>
</evidence>
<dbReference type="Pfam" id="PF00069">
    <property type="entry name" value="Pkinase"/>
    <property type="match status" value="1"/>
</dbReference>
<dbReference type="SMART" id="SM00506">
    <property type="entry name" value="A1pp"/>
    <property type="match status" value="1"/>
</dbReference>
<dbReference type="InterPro" id="IPR002589">
    <property type="entry name" value="Macro_dom"/>
</dbReference>
<evidence type="ECO:0000259" key="6">
    <source>
        <dbReference type="PROSITE" id="PS50011"/>
    </source>
</evidence>
<dbReference type="SMART" id="SM00220">
    <property type="entry name" value="S_TKc"/>
    <property type="match status" value="1"/>
</dbReference>
<dbReference type="GO" id="GO:0004674">
    <property type="term" value="F:protein serine/threonine kinase activity"/>
    <property type="evidence" value="ECO:0007669"/>
    <property type="project" value="TreeGrafter"/>
</dbReference>
<keyword evidence="2 5" id="KW-0547">Nucleotide-binding</keyword>
<dbReference type="PATRIC" id="fig|1391654.3.peg.6214"/>
<dbReference type="InterPro" id="IPR000719">
    <property type="entry name" value="Prot_kinase_dom"/>
</dbReference>
<evidence type="ECO:0000256" key="5">
    <source>
        <dbReference type="PROSITE-ProRule" id="PRU10141"/>
    </source>
</evidence>
<dbReference type="PANTHER" id="PTHR43289:SF6">
    <property type="entry name" value="SERINE_THREONINE-PROTEIN KINASE NEKL-3"/>
    <property type="match status" value="1"/>
</dbReference>
<sequence length="508" mass="54202">MSYHPRMHRIDVPGYDVWGLLGEGGMSDVWLAKHRTLHVPVIVKTLKASVREAHGEAAATHILHEARLMARVSSPNIVRALDAGTTANDGSPFLVQEYVDGLDLAELDRRRRSAIGVGLPLWVVCHVMHEVSRGLRAAHQAGVIHRDLKPSNVFGAPETGIRLGDFGIAVARSDNSHDGAGTLKFMAPEQFSGADVGRFTDVWGAGATACDLRYGRAPFDSVAEIIDPRQAPRLPAPTSPAEAYFQQILRAMLAKDLNERPEDLSAPVHHFAMLGRALSPPPMLASRVDTHSLMLGRIKVSFVVGDIAQAKSDAIVSSANFEMKMRTGVGEALRARGGDAIEAEAMAGGERPLGSCVRTSPGSLATKHVFHAVSAWNEVSCVGRAFSRALLLCDEHGCCTVAVPALGTGQARVSLESSANSMTAALRWHAMLGGMRTREITVYLDSEQKRRIFQDVAEEVLGLGDGGRLRGVDLGLPVEGTPCTAEAATYLDASGTIPPADTGASVEL</sequence>
<evidence type="ECO:0000259" key="7">
    <source>
        <dbReference type="PROSITE" id="PS51154"/>
    </source>
</evidence>
<evidence type="ECO:0000256" key="3">
    <source>
        <dbReference type="ARBA" id="ARBA00022777"/>
    </source>
</evidence>
<feature type="binding site" evidence="5">
    <location>
        <position position="44"/>
    </location>
    <ligand>
        <name>ATP</name>
        <dbReference type="ChEBI" id="CHEBI:30616"/>
    </ligand>
</feature>
<keyword evidence="1" id="KW-0808">Transferase</keyword>
<dbReference type="PANTHER" id="PTHR43289">
    <property type="entry name" value="MITOGEN-ACTIVATED PROTEIN KINASE KINASE KINASE 20-RELATED"/>
    <property type="match status" value="1"/>
</dbReference>
<dbReference type="AlphaFoldDB" id="A0A0K1Q0Z9"/>
<gene>
    <name evidence="8" type="ORF">AKJ09_06127</name>
</gene>
<evidence type="ECO:0000256" key="4">
    <source>
        <dbReference type="ARBA" id="ARBA00022840"/>
    </source>
</evidence>
<dbReference type="Proteomes" id="UP000064967">
    <property type="component" value="Chromosome"/>
</dbReference>
<keyword evidence="9" id="KW-1185">Reference proteome</keyword>
<evidence type="ECO:0000313" key="8">
    <source>
        <dbReference type="EMBL" id="AKU99463.1"/>
    </source>
</evidence>
<name>A0A0K1Q0Z9_9BACT</name>
<dbReference type="EMBL" id="CP012333">
    <property type="protein sequence ID" value="AKU99463.1"/>
    <property type="molecule type" value="Genomic_DNA"/>
</dbReference>